<name>A0A382HQR1_9ZZZZ</name>
<accession>A0A382HQR1</accession>
<protein>
    <submittedName>
        <fullName evidence="2">Uncharacterized protein</fullName>
    </submittedName>
</protein>
<reference evidence="2" key="1">
    <citation type="submission" date="2018-05" db="EMBL/GenBank/DDBJ databases">
        <authorList>
            <person name="Lanie J.A."/>
            <person name="Ng W.-L."/>
            <person name="Kazmierczak K.M."/>
            <person name="Andrzejewski T.M."/>
            <person name="Davidsen T.M."/>
            <person name="Wayne K.J."/>
            <person name="Tettelin H."/>
            <person name="Glass J.I."/>
            <person name="Rusch D."/>
            <person name="Podicherti R."/>
            <person name="Tsui H.-C.T."/>
            <person name="Winkler M.E."/>
        </authorList>
    </citation>
    <scope>NUCLEOTIDE SEQUENCE</scope>
</reference>
<dbReference type="EMBL" id="UINC01062597">
    <property type="protein sequence ID" value="SVB89375.1"/>
    <property type="molecule type" value="Genomic_DNA"/>
</dbReference>
<proteinExistence type="predicted"/>
<dbReference type="AlphaFoldDB" id="A0A382HQR1"/>
<feature type="non-terminal residue" evidence="2">
    <location>
        <position position="32"/>
    </location>
</feature>
<evidence type="ECO:0000256" key="1">
    <source>
        <dbReference type="SAM" id="MobiDB-lite"/>
    </source>
</evidence>
<gene>
    <name evidence="2" type="ORF">METZ01_LOCUS242229</name>
</gene>
<evidence type="ECO:0000313" key="2">
    <source>
        <dbReference type="EMBL" id="SVB89375.1"/>
    </source>
</evidence>
<sequence length="32" mass="3660">VGKLRLDNPLDPKATEKKSAKKTKDTLYEQML</sequence>
<organism evidence="2">
    <name type="scientific">marine metagenome</name>
    <dbReference type="NCBI Taxonomy" id="408172"/>
    <lineage>
        <taxon>unclassified sequences</taxon>
        <taxon>metagenomes</taxon>
        <taxon>ecological metagenomes</taxon>
    </lineage>
</organism>
<feature type="region of interest" description="Disordered" evidence="1">
    <location>
        <begin position="1"/>
        <end position="32"/>
    </location>
</feature>
<feature type="non-terminal residue" evidence="2">
    <location>
        <position position="1"/>
    </location>
</feature>